<feature type="domain" description="GAF" evidence="4">
    <location>
        <begin position="150"/>
        <end position="299"/>
    </location>
</feature>
<feature type="domain" description="GAF" evidence="4">
    <location>
        <begin position="303"/>
        <end position="446"/>
    </location>
</feature>
<comment type="caution">
    <text evidence="5">The sequence shown here is derived from an EMBL/GenBank/DDBJ whole genome shotgun (WGS) entry which is preliminary data.</text>
</comment>
<dbReference type="EMBL" id="SHKL01000001">
    <property type="protein sequence ID" value="RZT86693.1"/>
    <property type="molecule type" value="Genomic_DNA"/>
</dbReference>
<protein>
    <submittedName>
        <fullName evidence="5">Histidine kinase</fullName>
    </submittedName>
</protein>
<evidence type="ECO:0000256" key="3">
    <source>
        <dbReference type="ARBA" id="ARBA00023012"/>
    </source>
</evidence>
<keyword evidence="2 5" id="KW-0418">Kinase</keyword>
<dbReference type="PANTHER" id="PTHR24421:SF61">
    <property type="entry name" value="OXYGEN SENSOR HISTIDINE KINASE NREB"/>
    <property type="match status" value="1"/>
</dbReference>
<dbReference type="Gene3D" id="1.20.5.1930">
    <property type="match status" value="1"/>
</dbReference>
<evidence type="ECO:0000256" key="1">
    <source>
        <dbReference type="ARBA" id="ARBA00022679"/>
    </source>
</evidence>
<keyword evidence="3" id="KW-0902">Two-component regulatory system</keyword>
<gene>
    <name evidence="5" type="ORF">EV383_3590</name>
</gene>
<dbReference type="Proteomes" id="UP000291591">
    <property type="component" value="Unassembled WGS sequence"/>
</dbReference>
<dbReference type="GO" id="GO:0016020">
    <property type="term" value="C:membrane"/>
    <property type="evidence" value="ECO:0007669"/>
    <property type="project" value="InterPro"/>
</dbReference>
<keyword evidence="6" id="KW-1185">Reference proteome</keyword>
<dbReference type="SUPFAM" id="SSF55874">
    <property type="entry name" value="ATPase domain of HSP90 chaperone/DNA topoisomerase II/histidine kinase"/>
    <property type="match status" value="1"/>
</dbReference>
<dbReference type="SMART" id="SM00065">
    <property type="entry name" value="GAF"/>
    <property type="match status" value="2"/>
</dbReference>
<dbReference type="GO" id="GO:0046983">
    <property type="term" value="F:protein dimerization activity"/>
    <property type="evidence" value="ECO:0007669"/>
    <property type="project" value="InterPro"/>
</dbReference>
<dbReference type="InterPro" id="IPR036890">
    <property type="entry name" value="HATPase_C_sf"/>
</dbReference>
<dbReference type="SUPFAM" id="SSF55781">
    <property type="entry name" value="GAF domain-like"/>
    <property type="match status" value="2"/>
</dbReference>
<dbReference type="InterPro" id="IPR003018">
    <property type="entry name" value="GAF"/>
</dbReference>
<dbReference type="InterPro" id="IPR050482">
    <property type="entry name" value="Sensor_HK_TwoCompSys"/>
</dbReference>
<evidence type="ECO:0000313" key="6">
    <source>
        <dbReference type="Proteomes" id="UP000291591"/>
    </source>
</evidence>
<name>A0A4Q7V250_PSEST</name>
<organism evidence="5 6">
    <name type="scientific">Pseudonocardia sediminis</name>
    <dbReference type="NCBI Taxonomy" id="1397368"/>
    <lineage>
        <taxon>Bacteria</taxon>
        <taxon>Bacillati</taxon>
        <taxon>Actinomycetota</taxon>
        <taxon>Actinomycetes</taxon>
        <taxon>Pseudonocardiales</taxon>
        <taxon>Pseudonocardiaceae</taxon>
        <taxon>Pseudonocardia</taxon>
    </lineage>
</organism>
<dbReference type="Gene3D" id="3.30.565.10">
    <property type="entry name" value="Histidine kinase-like ATPase, C-terminal domain"/>
    <property type="match status" value="1"/>
</dbReference>
<reference evidence="5 6" key="1">
    <citation type="submission" date="2019-02" db="EMBL/GenBank/DDBJ databases">
        <title>Sequencing the genomes of 1000 actinobacteria strains.</title>
        <authorList>
            <person name="Klenk H.-P."/>
        </authorList>
    </citation>
    <scope>NUCLEOTIDE SEQUENCE [LARGE SCALE GENOMIC DNA]</scope>
    <source>
        <strain evidence="5 6">DSM 45779</strain>
    </source>
</reference>
<dbReference type="Pfam" id="PF07730">
    <property type="entry name" value="HisKA_3"/>
    <property type="match status" value="1"/>
</dbReference>
<dbReference type="InterPro" id="IPR029016">
    <property type="entry name" value="GAF-like_dom_sf"/>
</dbReference>
<proteinExistence type="predicted"/>
<dbReference type="PANTHER" id="PTHR24421">
    <property type="entry name" value="NITRATE/NITRITE SENSOR PROTEIN NARX-RELATED"/>
    <property type="match status" value="1"/>
</dbReference>
<dbReference type="GO" id="GO:0000155">
    <property type="term" value="F:phosphorelay sensor kinase activity"/>
    <property type="evidence" value="ECO:0007669"/>
    <property type="project" value="InterPro"/>
</dbReference>
<accession>A0A4Q7V250</accession>
<dbReference type="AlphaFoldDB" id="A0A4Q7V250"/>
<dbReference type="OrthoDB" id="5241249at2"/>
<sequence length="651" mass="68857">MSGTAPVTDPGLADLARAALSALRADAVLVVDERGHGPRVVLDEGASGSGLCPGEVLPGLPATAGDAVVDNGRSRSGRAVRSTSLGDDAGRRIGTLHVLHDVDVTPPERLHAHVRAFARHLGVILQRRPRRAPDRTHVLPWDDDDGLSTTLDDVTALVSDVVRPLVGAAAVGITLWDPDRQVLRALPGAFGVGDGALAASVTGPVTNLLSTGSRVFATGQPYLSNDAVRDPGVLQPYAEVFRIHRILSVPLTLPRRRIGVLHLVNKTDDFTVADIACVEEVAPQIAVAVDLARSVGRMAAQQRLEAILTATAVAVASGRQVEDCLVPAFDRFVEVTGASTVALVPLTADPLLRRGGPPAPDIEERLLRDARALAATSTGAFPRRAGDPGWAALHAPVTFDGARAATLSVLRRNGEPFSPEESDVVVRLAGLVALAWTTERYQHQLAEIARLRERERIADGLHDRVAQILFAAQLGIDTVLESSPQGPSTERIVEVRDLLVHGDAAIRDVIHRLSNEPDASPARRIRLEVESVEDEFGVAVRVEIPDPDALATLPRPVADAVVKIVREGTVNAAKHAGPCRIGLDVRTERTDADDHRLVVTVVDDGLGAGLDGVPGRGLTSLCRTVDDAGGTLVRTRAGDGFGTRLVATFPL</sequence>
<evidence type="ECO:0000313" key="5">
    <source>
        <dbReference type="EMBL" id="RZT86693.1"/>
    </source>
</evidence>
<dbReference type="InterPro" id="IPR011712">
    <property type="entry name" value="Sig_transdc_His_kin_sub3_dim/P"/>
</dbReference>
<dbReference type="Gene3D" id="3.30.450.40">
    <property type="match status" value="1"/>
</dbReference>
<dbReference type="Pfam" id="PF13185">
    <property type="entry name" value="GAF_2"/>
    <property type="match status" value="1"/>
</dbReference>
<keyword evidence="1" id="KW-0808">Transferase</keyword>
<evidence type="ECO:0000259" key="4">
    <source>
        <dbReference type="SMART" id="SM00065"/>
    </source>
</evidence>
<evidence type="ECO:0000256" key="2">
    <source>
        <dbReference type="ARBA" id="ARBA00022777"/>
    </source>
</evidence>